<evidence type="ECO:0000259" key="9">
    <source>
        <dbReference type="PROSITE" id="PS50166"/>
    </source>
</evidence>
<dbReference type="PANTHER" id="PTHR12596:SF2">
    <property type="entry name" value="EXPORTIN-7 ISOFORM X1"/>
    <property type="match status" value="1"/>
</dbReference>
<organism evidence="10 11">
    <name type="scientific">Chrysophaeum taylorii</name>
    <dbReference type="NCBI Taxonomy" id="2483200"/>
    <lineage>
        <taxon>Eukaryota</taxon>
        <taxon>Sar</taxon>
        <taxon>Stramenopiles</taxon>
        <taxon>Ochrophyta</taxon>
        <taxon>Pelagophyceae</taxon>
        <taxon>Pelagomonadales</taxon>
        <taxon>Pelagomonadaceae</taxon>
        <taxon>Chrysophaeum</taxon>
    </lineage>
</organism>
<dbReference type="GO" id="GO:0005737">
    <property type="term" value="C:cytoplasm"/>
    <property type="evidence" value="ECO:0007669"/>
    <property type="project" value="UniProtKB-SubCell"/>
</dbReference>
<comment type="similarity">
    <text evidence="3">Belongs to the exportin family.</text>
</comment>
<dbReference type="Proteomes" id="UP001230188">
    <property type="component" value="Unassembled WGS sequence"/>
</dbReference>
<dbReference type="InterPro" id="IPR044189">
    <property type="entry name" value="XPO4/7-like"/>
</dbReference>
<evidence type="ECO:0000256" key="1">
    <source>
        <dbReference type="ARBA" id="ARBA00004123"/>
    </source>
</evidence>
<protein>
    <recommendedName>
        <fullName evidence="9">Importin N-terminal domain-containing protein</fullName>
    </recommendedName>
</protein>
<keyword evidence="5" id="KW-0963">Cytoplasm</keyword>
<evidence type="ECO:0000313" key="10">
    <source>
        <dbReference type="EMBL" id="KAJ8598459.1"/>
    </source>
</evidence>
<evidence type="ECO:0000313" key="11">
    <source>
        <dbReference type="Proteomes" id="UP001230188"/>
    </source>
</evidence>
<sequence>MSSGLSIQRLEQLCEAFYTSANQNERKEAEAQLLILQSSTQYVPDLLRIFDHSSSNYALLIAGTSLLWLVTTNWNKIGVEERLELRLFVMNYLMARGPGVADYVVTSLVKLVVRITKLGWFDGSRHREIVEETSKLYNASADHCSLALRLLGALVEEFNSTSSRGDTRSLTQQRKCAVSFRDASLYSTVQIAQSTLSRLQSNELGALSRAQEDRIAEFTLKLFTACLNYDFIGTNADESSDDVGTIQLPSGWRPIAHDPSLLAALFDYFQRSDPPRSSSAMQSLVLLSSVRRSLFVSEAERARFLNQTMRGIRDILATRGGLQHEENYHEFCRLLGRLKANYQLSELVNADVYAEWLELAAEFTSTSFAQWQWSRNSIHYLLTLWGRLVAAVPYAHRAQGSSTATSNGSPGAGNDAQMAAQQQARDHARLLEQCVLKVAKKYVESMLLSVHLVDASDGTLDDPLDDEGALKEQLERLPVLCRFRYQDIAQFVIDGFDTTLARYRETLSSGGAPLSPPGAPPPRAGAGRSALERQLAWLAYVVAAVIGGVSWNQPSSSDGEETLDANLSRRVFDLAQLVDYAHSHSGAAALGPGGANRCDERLELALLYFFTNFRRVYLWEQHSLPPTRAELGTPTAKQRVYMRVFEQMGLGDSPAVMNRIVTKIANTLRHWPEHDDIVKHTLALFHEMSSGLAPGKLMLNLEATQFLLEHRTVEHLPFMVRARPRHRTTLHATLARLVFCVVDDIQAAFDAFVAPLLATLRSLADASATTGVDAAAANPDFATCLVGALRDLRGVAQAAHNRRAYNMLFDALYPAHFDLFARAAESDNAAVVVSLLRFAHEFVSNKGQRITFERSSPNGILLFREASRIVVAYGRRELARRTHHPPAAGRGAVSPTNGTVGGPGGTEHSRAVSGSDDEYRTRHKGVVIALGLVTRALDGNYVNLGVFALYNDMALADAIEIAMRLTFACPLDDVLAYPKLAQAYFAFYEVVFREHISFVICKDTDTFALLLSAIHDALEIPNLAATASNTLDHLATYRFNNQTKRDLPAMRALDAHLANRPNLLKKLLTTLFNQLLFGPPANPGSSANQWVLTRPVLSLMLIDERAFLEYKDDLVGSQTPELRQRLVDAFSNLVANVHRNLEASNRDHFTQAVSTFRHEVRQFLVC</sequence>
<keyword evidence="11" id="KW-1185">Reference proteome</keyword>
<name>A0AAD7U761_9STRA</name>
<dbReference type="Pfam" id="PF25795">
    <property type="entry name" value="TPR_XPO7"/>
    <property type="match status" value="1"/>
</dbReference>
<dbReference type="AlphaFoldDB" id="A0AAD7U761"/>
<dbReference type="GO" id="GO:0006611">
    <property type="term" value="P:protein export from nucleus"/>
    <property type="evidence" value="ECO:0007669"/>
    <property type="project" value="TreeGrafter"/>
</dbReference>
<dbReference type="InterPro" id="IPR001494">
    <property type="entry name" value="Importin-beta_N"/>
</dbReference>
<evidence type="ECO:0000256" key="5">
    <source>
        <dbReference type="ARBA" id="ARBA00022490"/>
    </source>
</evidence>
<evidence type="ECO:0000256" key="8">
    <source>
        <dbReference type="SAM" id="MobiDB-lite"/>
    </source>
</evidence>
<evidence type="ECO:0000256" key="6">
    <source>
        <dbReference type="ARBA" id="ARBA00022927"/>
    </source>
</evidence>
<evidence type="ECO:0000256" key="3">
    <source>
        <dbReference type="ARBA" id="ARBA00009466"/>
    </source>
</evidence>
<keyword evidence="4" id="KW-0813">Transport</keyword>
<evidence type="ECO:0000256" key="4">
    <source>
        <dbReference type="ARBA" id="ARBA00022448"/>
    </source>
</evidence>
<evidence type="ECO:0000256" key="2">
    <source>
        <dbReference type="ARBA" id="ARBA00004496"/>
    </source>
</evidence>
<dbReference type="EMBL" id="JAQMWT010000673">
    <property type="protein sequence ID" value="KAJ8598459.1"/>
    <property type="molecule type" value="Genomic_DNA"/>
</dbReference>
<dbReference type="GO" id="GO:0005643">
    <property type="term" value="C:nuclear pore"/>
    <property type="evidence" value="ECO:0007669"/>
    <property type="project" value="TreeGrafter"/>
</dbReference>
<keyword evidence="7" id="KW-0539">Nucleus</keyword>
<dbReference type="InterPro" id="IPR016024">
    <property type="entry name" value="ARM-type_fold"/>
</dbReference>
<gene>
    <name evidence="10" type="ORF">CTAYLR_006864</name>
</gene>
<feature type="compositionally biased region" description="Polar residues" evidence="8">
    <location>
        <begin position="400"/>
        <end position="409"/>
    </location>
</feature>
<dbReference type="Pfam" id="PF03810">
    <property type="entry name" value="IBN_N"/>
    <property type="match status" value="1"/>
</dbReference>
<dbReference type="SUPFAM" id="SSF48371">
    <property type="entry name" value="ARM repeat"/>
    <property type="match status" value="1"/>
</dbReference>
<feature type="region of interest" description="Disordered" evidence="8">
    <location>
        <begin position="882"/>
        <end position="917"/>
    </location>
</feature>
<proteinExistence type="inferred from homology"/>
<dbReference type="InterPro" id="IPR011989">
    <property type="entry name" value="ARM-like"/>
</dbReference>
<evidence type="ECO:0000256" key="7">
    <source>
        <dbReference type="ARBA" id="ARBA00023242"/>
    </source>
</evidence>
<dbReference type="GO" id="GO:0005049">
    <property type="term" value="F:nuclear export signal receptor activity"/>
    <property type="evidence" value="ECO:0007669"/>
    <property type="project" value="InterPro"/>
</dbReference>
<comment type="caution">
    <text evidence="10">The sequence shown here is derived from an EMBL/GenBank/DDBJ whole genome shotgun (WGS) entry which is preliminary data.</text>
</comment>
<feature type="region of interest" description="Disordered" evidence="8">
    <location>
        <begin position="400"/>
        <end position="421"/>
    </location>
</feature>
<feature type="domain" description="Importin N-terminal" evidence="9">
    <location>
        <begin position="29"/>
        <end position="95"/>
    </location>
</feature>
<comment type="subcellular location">
    <subcellularLocation>
        <location evidence="2">Cytoplasm</location>
    </subcellularLocation>
    <subcellularLocation>
        <location evidence="1">Nucleus</location>
    </subcellularLocation>
</comment>
<dbReference type="PROSITE" id="PS50166">
    <property type="entry name" value="IMPORTIN_B_NT"/>
    <property type="match status" value="1"/>
</dbReference>
<accession>A0AAD7U761</accession>
<dbReference type="InterPro" id="IPR057947">
    <property type="entry name" value="TPR_XPO7/RBP17"/>
</dbReference>
<keyword evidence="6" id="KW-0653">Protein transport</keyword>
<dbReference type="GO" id="GO:0031267">
    <property type="term" value="F:small GTPase binding"/>
    <property type="evidence" value="ECO:0007669"/>
    <property type="project" value="InterPro"/>
</dbReference>
<reference evidence="10" key="1">
    <citation type="submission" date="2023-01" db="EMBL/GenBank/DDBJ databases">
        <title>Metagenome sequencing of chrysophaentin producing Chrysophaeum taylorii.</title>
        <authorList>
            <person name="Davison J."/>
            <person name="Bewley C."/>
        </authorList>
    </citation>
    <scope>NUCLEOTIDE SEQUENCE</scope>
    <source>
        <strain evidence="10">NIES-1699</strain>
    </source>
</reference>
<dbReference type="PANTHER" id="PTHR12596">
    <property type="entry name" value="EXPORTIN 4,7-RELATED"/>
    <property type="match status" value="1"/>
</dbReference>
<dbReference type="Gene3D" id="1.25.10.10">
    <property type="entry name" value="Leucine-rich Repeat Variant"/>
    <property type="match status" value="1"/>
</dbReference>